<feature type="domain" description="Zinc finger CHC2-type" evidence="5">
    <location>
        <begin position="52"/>
        <end position="102"/>
    </location>
</feature>
<feature type="region of interest" description="Disordered" evidence="4">
    <location>
        <begin position="358"/>
        <end position="386"/>
    </location>
</feature>
<dbReference type="CDD" id="cd00188">
    <property type="entry name" value="TOPRIM"/>
    <property type="match status" value="1"/>
</dbReference>
<dbReference type="PANTHER" id="PTHR30313">
    <property type="entry name" value="DNA PRIMASE"/>
    <property type="match status" value="1"/>
</dbReference>
<dbReference type="SUPFAM" id="SSF57783">
    <property type="entry name" value="Zinc beta-ribbon"/>
    <property type="match status" value="1"/>
</dbReference>
<evidence type="ECO:0000256" key="1">
    <source>
        <dbReference type="ARBA" id="ARBA00022723"/>
    </source>
</evidence>
<dbReference type="Gene3D" id="3.90.580.10">
    <property type="entry name" value="Zinc finger, CHC2-type domain"/>
    <property type="match status" value="1"/>
</dbReference>
<dbReference type="RefSeq" id="WP_277864378.1">
    <property type="nucleotide sequence ID" value="NZ_JARRAG010000002.1"/>
</dbReference>
<evidence type="ECO:0000256" key="2">
    <source>
        <dbReference type="ARBA" id="ARBA00022771"/>
    </source>
</evidence>
<evidence type="ECO:0000256" key="4">
    <source>
        <dbReference type="SAM" id="MobiDB-lite"/>
    </source>
</evidence>
<keyword evidence="7" id="KW-1185">Reference proteome</keyword>
<gene>
    <name evidence="6" type="ORF">PZE19_20090</name>
</gene>
<dbReference type="Pfam" id="PF13155">
    <property type="entry name" value="Toprim_2"/>
    <property type="match status" value="1"/>
</dbReference>
<keyword evidence="2" id="KW-0863">Zinc-finger</keyword>
<proteinExistence type="predicted"/>
<dbReference type="SUPFAM" id="SSF56731">
    <property type="entry name" value="DNA primase core"/>
    <property type="match status" value="1"/>
</dbReference>
<feature type="compositionally biased region" description="Pro residues" evidence="4">
    <location>
        <begin position="117"/>
        <end position="131"/>
    </location>
</feature>
<dbReference type="InterPro" id="IPR036977">
    <property type="entry name" value="DNA_primase_Znf_CHC2"/>
</dbReference>
<dbReference type="Gene3D" id="3.40.1360.10">
    <property type="match status" value="1"/>
</dbReference>
<reference evidence="6 7" key="1">
    <citation type="submission" date="2023-03" db="EMBL/GenBank/DDBJ databases">
        <title>Paludisphaera mucosa sp. nov. a novel planctomycete from northern fen.</title>
        <authorList>
            <person name="Ivanova A."/>
        </authorList>
    </citation>
    <scope>NUCLEOTIDE SEQUENCE [LARGE SCALE GENOMIC DNA]</scope>
    <source>
        <strain evidence="6 7">Pla2</strain>
    </source>
</reference>
<evidence type="ECO:0000256" key="3">
    <source>
        <dbReference type="ARBA" id="ARBA00022833"/>
    </source>
</evidence>
<accession>A0ABT6FES5</accession>
<dbReference type="InterPro" id="IPR050219">
    <property type="entry name" value="DnaG_primase"/>
</dbReference>
<evidence type="ECO:0000313" key="6">
    <source>
        <dbReference type="EMBL" id="MDG3006080.1"/>
    </source>
</evidence>
<evidence type="ECO:0000259" key="5">
    <source>
        <dbReference type="SMART" id="SM00400"/>
    </source>
</evidence>
<dbReference type="PANTHER" id="PTHR30313:SF2">
    <property type="entry name" value="DNA PRIMASE"/>
    <property type="match status" value="1"/>
</dbReference>
<organism evidence="6 7">
    <name type="scientific">Paludisphaera mucosa</name>
    <dbReference type="NCBI Taxonomy" id="3030827"/>
    <lineage>
        <taxon>Bacteria</taxon>
        <taxon>Pseudomonadati</taxon>
        <taxon>Planctomycetota</taxon>
        <taxon>Planctomycetia</taxon>
        <taxon>Isosphaerales</taxon>
        <taxon>Isosphaeraceae</taxon>
        <taxon>Paludisphaera</taxon>
    </lineage>
</organism>
<feature type="region of interest" description="Disordered" evidence="4">
    <location>
        <begin position="115"/>
        <end position="138"/>
    </location>
</feature>
<dbReference type="EMBL" id="JARRAG010000002">
    <property type="protein sequence ID" value="MDG3006080.1"/>
    <property type="molecule type" value="Genomic_DNA"/>
</dbReference>
<sequence>MKAPISGSWSVQVPRSRFDWKSIRAQVDLPTLAEALLGPPVKRESGRSLWRCPFHDERSPSFGLEPRRPHWKCFGCGKGGDAADLVAEIEHLEFPASARRAAEIVGLYLPESGTYQPPKPKIQAPPPPPKPRGLGQSSGRKLVENALEALWSDSGARWLEYLRAERGLQDETIRAARLGWTPRADLVTREGKPYTASGIVIPWFDGDRLACIKLRRTDGRDPKYLEILRDAPKAFPNLARVRPGFPLVVVEGEFDALLLGQEIGTHAAVVTIGSASSALTSGLFRALLPASPWYLATDADDAGDKFAAGWPARARRIKPFGGVKDWTDLHATGFNRIRYHWFGLLPFRPSWEELESQRWGDEPASSEVPWADQNPQNQGSEPNDDVPISLEWLAEFNAGLSRNLGRCDTT</sequence>
<dbReference type="SMART" id="SM00400">
    <property type="entry name" value="ZnF_CHCC"/>
    <property type="match status" value="1"/>
</dbReference>
<evidence type="ECO:0000313" key="7">
    <source>
        <dbReference type="Proteomes" id="UP001216907"/>
    </source>
</evidence>
<comment type="caution">
    <text evidence="6">The sequence shown here is derived from an EMBL/GenBank/DDBJ whole genome shotgun (WGS) entry which is preliminary data.</text>
</comment>
<dbReference type="Pfam" id="PF01807">
    <property type="entry name" value="Zn_ribbon_DnaG"/>
    <property type="match status" value="1"/>
</dbReference>
<keyword evidence="3" id="KW-0862">Zinc</keyword>
<name>A0ABT6FES5_9BACT</name>
<dbReference type="Proteomes" id="UP001216907">
    <property type="component" value="Unassembled WGS sequence"/>
</dbReference>
<keyword evidence="1" id="KW-0479">Metal-binding</keyword>
<dbReference type="InterPro" id="IPR002694">
    <property type="entry name" value="Znf_CHC2"/>
</dbReference>
<protein>
    <submittedName>
        <fullName evidence="6">CHC2 zinc finger domain-containing protein</fullName>
    </submittedName>
</protein>